<evidence type="ECO:0000256" key="1">
    <source>
        <dbReference type="SAM" id="Coils"/>
    </source>
</evidence>
<gene>
    <name evidence="4" type="primary">Contig557.g611</name>
    <name evidence="4" type="ORF">STYLEM_16520</name>
</gene>
<dbReference type="AlphaFoldDB" id="A0A078B2H3"/>
<dbReference type="InParanoid" id="A0A078B2H3"/>
<name>A0A078B2H3_STYLE</name>
<dbReference type="PROSITE" id="PS50222">
    <property type="entry name" value="EF_HAND_2"/>
    <property type="match status" value="1"/>
</dbReference>
<feature type="domain" description="EF-hand" evidence="3">
    <location>
        <begin position="54"/>
        <end position="84"/>
    </location>
</feature>
<dbReference type="GO" id="GO:0005509">
    <property type="term" value="F:calcium ion binding"/>
    <property type="evidence" value="ECO:0007669"/>
    <property type="project" value="InterPro"/>
</dbReference>
<feature type="compositionally biased region" description="Polar residues" evidence="2">
    <location>
        <begin position="517"/>
        <end position="534"/>
    </location>
</feature>
<dbReference type="PROSITE" id="PS00018">
    <property type="entry name" value="EF_HAND_1"/>
    <property type="match status" value="1"/>
</dbReference>
<feature type="region of interest" description="Disordered" evidence="2">
    <location>
        <begin position="569"/>
        <end position="589"/>
    </location>
</feature>
<feature type="coiled-coil region" evidence="1">
    <location>
        <begin position="233"/>
        <end position="283"/>
    </location>
</feature>
<proteinExistence type="predicted"/>
<evidence type="ECO:0000313" key="4">
    <source>
        <dbReference type="EMBL" id="CDW87417.1"/>
    </source>
</evidence>
<feature type="region of interest" description="Disordered" evidence="2">
    <location>
        <begin position="507"/>
        <end position="539"/>
    </location>
</feature>
<dbReference type="InterPro" id="IPR002048">
    <property type="entry name" value="EF_hand_dom"/>
</dbReference>
<evidence type="ECO:0000313" key="5">
    <source>
        <dbReference type="Proteomes" id="UP000039865"/>
    </source>
</evidence>
<dbReference type="Proteomes" id="UP000039865">
    <property type="component" value="Unassembled WGS sequence"/>
</dbReference>
<keyword evidence="1" id="KW-0175">Coiled coil</keyword>
<sequence>MDVIFEVEIKNLFLRDELRLYLHEMIFIFELTIRGLGKVFQKRMPPNEILRVCAKKAFISADMDNNGYLTIDEMEMWCYNNLDFKKFLMRFGKQYQYINDLIETPKVIPYEAWTFEDFQLVDFRCFINEALNTQSELEYIMRLTKSYKLKQKSKKGESSMSRTHTSSPNRRESIQFETMDKISQPSMHQRGSSMNLNLLNTHTTTQPTQAPGTKKIDFKMSSKLQNMVKKKYLINLDKQYQEEMERRKNYKLQKEQQRFLMETEKQEQELQQTRKTMKKSQIQYRLLTYAKKLVSEKKEQDSPKKIKINKDVVQVIHYEPKFMSLEKIEIKDPIQIRPLTARERHKEDIDKMIMKSGLIKKDNFIDSQKKEIFNDLELCKKSNKIIYIENNIKQKTASSTSRQTNSHYNLDIISRLFEFYNKALLIRVKKGKLSDLNILIKEYKLETDYVDKQLLLTQNITFQDFMYSYLGHILKQDTISKMFDKYVEQESENSMPQQAIMTTTINSHRTSNDHSRAQSSYGRTQTFRRTQSGFDSGATPRDSNIFASYYEFTKPQIYIEYPNKSLISHRNGKTQNRPFLGSAWSSKQL</sequence>
<protein>
    <recommendedName>
        <fullName evidence="3">EF-hand domain-containing protein</fullName>
    </recommendedName>
</protein>
<keyword evidence="5" id="KW-1185">Reference proteome</keyword>
<evidence type="ECO:0000256" key="2">
    <source>
        <dbReference type="SAM" id="MobiDB-lite"/>
    </source>
</evidence>
<reference evidence="4 5" key="1">
    <citation type="submission" date="2014-06" db="EMBL/GenBank/DDBJ databases">
        <authorList>
            <person name="Swart Estienne"/>
        </authorList>
    </citation>
    <scope>NUCLEOTIDE SEQUENCE [LARGE SCALE GENOMIC DNA]</scope>
    <source>
        <strain evidence="4 5">130c</strain>
    </source>
</reference>
<accession>A0A078B2H3</accession>
<dbReference type="EMBL" id="CCKQ01015592">
    <property type="protein sequence ID" value="CDW87417.1"/>
    <property type="molecule type" value="Genomic_DNA"/>
</dbReference>
<evidence type="ECO:0000259" key="3">
    <source>
        <dbReference type="PROSITE" id="PS50222"/>
    </source>
</evidence>
<dbReference type="InterPro" id="IPR018247">
    <property type="entry name" value="EF_Hand_1_Ca_BS"/>
</dbReference>
<feature type="region of interest" description="Disordered" evidence="2">
    <location>
        <begin position="151"/>
        <end position="172"/>
    </location>
</feature>
<organism evidence="4 5">
    <name type="scientific">Stylonychia lemnae</name>
    <name type="common">Ciliate</name>
    <dbReference type="NCBI Taxonomy" id="5949"/>
    <lineage>
        <taxon>Eukaryota</taxon>
        <taxon>Sar</taxon>
        <taxon>Alveolata</taxon>
        <taxon>Ciliophora</taxon>
        <taxon>Intramacronucleata</taxon>
        <taxon>Spirotrichea</taxon>
        <taxon>Stichotrichia</taxon>
        <taxon>Sporadotrichida</taxon>
        <taxon>Oxytrichidae</taxon>
        <taxon>Stylonychinae</taxon>
        <taxon>Stylonychia</taxon>
    </lineage>
</organism>